<feature type="compositionally biased region" description="Basic and acidic residues" evidence="1">
    <location>
        <begin position="382"/>
        <end position="394"/>
    </location>
</feature>
<sequence>MDAESSVSLERTVSVHSVASVKSVKSYRSSASRPRKRLTSQLSSSASSATSDKSLTSFPSFSPEPPRDERPTTPNLYDDATLASANIAPPPPSSPSPALLHARQNTTSSAPATESSTQARPASIVGSLLSTPPQLEDARNALFDDSPPAPASDVPGALHRADDEHIERLVARDGAVGLVRRLAEDLARRDAQIAGLRRRADERERALRRIVRECGLSNLDLETRLRAIEQEERAKQRARMSTGDRLENMMSDAMGHDALMAMRRAPAGRSTAINVPARSQPQDRWDILETTPTTAMKAQENFGPVEMDTILPPEVQPPTLTCAYNNNNYGSSEYLTDRFGFIYDQRRKKRQREAAQLARKMGRRHEGLTNGRSGLSPVGLDDDAHASKDLDNNGRPDSPSATDENRDDARPKRWQDYLKVATFPTELLSHTPSISVPGFEVMEGGEVTRSLGLTTSEERRGFIPSSATTTAAIDSESQPATELEQASGTSFKEEAEPVRLLLHQLSEVHDSLQREKTARWNDFLRKVRAERKREGQAAAAAAEVRFQKAFAVTPETRIGDGELIGVASLGVQGKAGRAKAIEFKQLVLGGIPVAYRAKIWSECSGARALRVPSYYEDLVDRRQEQDDMQVVAQITADITRTLTDNIFFRKGPGVAKLNEVLLAYARRNPEVGYCQGMNLVAANLLLIMPSTEEAFWVLTSIVERILPQGYFDHSLLASRADQQVLRLYVAEVLPRLSAHFDELAIDLETMTFQWFLSVFTDCLSAEALFRVWDVVLCTADGGTFLFQVALALLKLNEPQLLNCGSPASVYTYINHQMTNHAISIDGLVQASEGLRRVVRRDEVEARRRRAIEDEKEQLRKREERNAARRALQVKALAAAQQPETVAEEVEPEPDGPALAADAISGAPVDDANGTAVVATATATAAAAAAADTLPKTDQEKMGCMRTMTHRGP</sequence>
<dbReference type="InterPro" id="IPR035969">
    <property type="entry name" value="Rab-GAP_TBC_sf"/>
</dbReference>
<feature type="compositionally biased region" description="Low complexity" evidence="1">
    <location>
        <begin position="14"/>
        <end position="32"/>
    </location>
</feature>
<feature type="region of interest" description="Disordered" evidence="1">
    <location>
        <begin position="1"/>
        <end position="122"/>
    </location>
</feature>
<proteinExistence type="predicted"/>
<feature type="compositionally biased region" description="Polar residues" evidence="1">
    <location>
        <begin position="465"/>
        <end position="487"/>
    </location>
</feature>
<feature type="compositionally biased region" description="Low complexity" evidence="1">
    <location>
        <begin position="39"/>
        <end position="57"/>
    </location>
</feature>
<feature type="compositionally biased region" description="Low complexity" evidence="1">
    <location>
        <begin position="106"/>
        <end position="119"/>
    </location>
</feature>
<evidence type="ECO:0000259" key="2">
    <source>
        <dbReference type="PROSITE" id="PS50086"/>
    </source>
</evidence>
<evidence type="ECO:0000313" key="3">
    <source>
        <dbReference type="EMBL" id="KAK2072579.1"/>
    </source>
</evidence>
<feature type="region of interest" description="Disordered" evidence="1">
    <location>
        <begin position="138"/>
        <end position="157"/>
    </location>
</feature>
<dbReference type="AlphaFoldDB" id="A0AAD9I8I7"/>
<dbReference type="PANTHER" id="PTHR47219">
    <property type="entry name" value="RAB GTPASE-ACTIVATING PROTEIN 1-LIKE"/>
    <property type="match status" value="1"/>
</dbReference>
<feature type="region of interest" description="Disordered" evidence="1">
    <location>
        <begin position="877"/>
        <end position="897"/>
    </location>
</feature>
<dbReference type="GO" id="GO:0005096">
    <property type="term" value="F:GTPase activator activity"/>
    <property type="evidence" value="ECO:0007669"/>
    <property type="project" value="TreeGrafter"/>
</dbReference>
<gene>
    <name evidence="3" type="ORF">P8C59_006926</name>
</gene>
<feature type="domain" description="Rab-GAP TBC" evidence="2">
    <location>
        <begin position="590"/>
        <end position="779"/>
    </location>
</feature>
<dbReference type="FunFam" id="1.10.8.270:FF:000026">
    <property type="entry name" value="TBC (Tre-2/Bub2/Cdc16) domain family"/>
    <property type="match status" value="1"/>
</dbReference>
<evidence type="ECO:0000256" key="1">
    <source>
        <dbReference type="SAM" id="MobiDB-lite"/>
    </source>
</evidence>
<feature type="region of interest" description="Disordered" evidence="1">
    <location>
        <begin position="454"/>
        <end position="487"/>
    </location>
</feature>
<name>A0AAD9I8I7_9PEZI</name>
<dbReference type="InterPro" id="IPR000195">
    <property type="entry name" value="Rab-GAP-TBC_dom"/>
</dbReference>
<dbReference type="InterPro" id="IPR050302">
    <property type="entry name" value="Rab_GAP_TBC_domain"/>
</dbReference>
<feature type="compositionally biased region" description="Polar residues" evidence="1">
    <location>
        <begin position="1"/>
        <end position="11"/>
    </location>
</feature>
<evidence type="ECO:0000313" key="4">
    <source>
        <dbReference type="Proteomes" id="UP001217918"/>
    </source>
</evidence>
<dbReference type="FunFam" id="1.10.472.80:FF:000046">
    <property type="entry name" value="TBC domain-containing protein"/>
    <property type="match status" value="1"/>
</dbReference>
<dbReference type="SMART" id="SM00164">
    <property type="entry name" value="TBC"/>
    <property type="match status" value="1"/>
</dbReference>
<dbReference type="EMBL" id="JAQQPM010000006">
    <property type="protein sequence ID" value="KAK2072579.1"/>
    <property type="molecule type" value="Genomic_DNA"/>
</dbReference>
<organism evidence="3 4">
    <name type="scientific">Phyllachora maydis</name>
    <dbReference type="NCBI Taxonomy" id="1825666"/>
    <lineage>
        <taxon>Eukaryota</taxon>
        <taxon>Fungi</taxon>
        <taxon>Dikarya</taxon>
        <taxon>Ascomycota</taxon>
        <taxon>Pezizomycotina</taxon>
        <taxon>Sordariomycetes</taxon>
        <taxon>Sordariomycetidae</taxon>
        <taxon>Phyllachorales</taxon>
        <taxon>Phyllachoraceae</taxon>
        <taxon>Phyllachora</taxon>
    </lineage>
</organism>
<feature type="region of interest" description="Disordered" evidence="1">
    <location>
        <begin position="927"/>
        <end position="952"/>
    </location>
</feature>
<dbReference type="SUPFAM" id="SSF47923">
    <property type="entry name" value="Ypt/Rab-GAP domain of gyp1p"/>
    <property type="match status" value="2"/>
</dbReference>
<comment type="caution">
    <text evidence="3">The sequence shown here is derived from an EMBL/GenBank/DDBJ whole genome shotgun (WGS) entry which is preliminary data.</text>
</comment>
<keyword evidence="4" id="KW-1185">Reference proteome</keyword>
<protein>
    <recommendedName>
        <fullName evidence="2">Rab-GAP TBC domain-containing protein</fullName>
    </recommendedName>
</protein>
<dbReference type="PANTHER" id="PTHR47219:SF20">
    <property type="entry name" value="TBC1 DOMAIN FAMILY MEMBER 2B"/>
    <property type="match status" value="1"/>
</dbReference>
<dbReference type="Gene3D" id="1.10.472.80">
    <property type="entry name" value="Ypt/Rab-GAP domain of gyp1p, domain 3"/>
    <property type="match status" value="1"/>
</dbReference>
<dbReference type="PROSITE" id="PS50086">
    <property type="entry name" value="TBC_RABGAP"/>
    <property type="match status" value="1"/>
</dbReference>
<dbReference type="GO" id="GO:0031267">
    <property type="term" value="F:small GTPase binding"/>
    <property type="evidence" value="ECO:0007669"/>
    <property type="project" value="TreeGrafter"/>
</dbReference>
<dbReference type="Proteomes" id="UP001217918">
    <property type="component" value="Unassembled WGS sequence"/>
</dbReference>
<accession>A0AAD9I8I7</accession>
<feature type="region of interest" description="Disordered" evidence="1">
    <location>
        <begin position="352"/>
        <end position="411"/>
    </location>
</feature>
<dbReference type="Gene3D" id="1.10.8.270">
    <property type="entry name" value="putative rabgap domain of human tbc1 domain family member 14 like domains"/>
    <property type="match status" value="1"/>
</dbReference>
<dbReference type="Pfam" id="PF00566">
    <property type="entry name" value="RabGAP-TBC"/>
    <property type="match status" value="1"/>
</dbReference>
<reference evidence="3" key="1">
    <citation type="journal article" date="2023" name="Mol. Plant Microbe Interact.">
        <title>Elucidating the Obligate Nature and Biological Capacity of an Invasive Fungal Corn Pathogen.</title>
        <authorList>
            <person name="MacCready J.S."/>
            <person name="Roggenkamp E.M."/>
            <person name="Gdanetz K."/>
            <person name="Chilvers M.I."/>
        </authorList>
    </citation>
    <scope>NUCLEOTIDE SEQUENCE</scope>
    <source>
        <strain evidence="3">PM02</strain>
    </source>
</reference>